<name>A0A7C8BN99_9MICO</name>
<dbReference type="EMBL" id="WBKA01000004">
    <property type="protein sequence ID" value="KAB1632006.1"/>
    <property type="molecule type" value="Genomic_DNA"/>
</dbReference>
<proteinExistence type="predicted"/>
<organism evidence="3 4">
    <name type="scientific">Pseudoclavibacter caeni</name>
    <dbReference type="NCBI Taxonomy" id="908846"/>
    <lineage>
        <taxon>Bacteria</taxon>
        <taxon>Bacillati</taxon>
        <taxon>Actinomycetota</taxon>
        <taxon>Actinomycetes</taxon>
        <taxon>Micrococcales</taxon>
        <taxon>Microbacteriaceae</taxon>
        <taxon>Pseudoclavibacter</taxon>
    </lineage>
</organism>
<gene>
    <name evidence="3" type="ORF">F8O02_06770</name>
</gene>
<evidence type="ECO:0000256" key="2">
    <source>
        <dbReference type="SAM" id="Phobius"/>
    </source>
</evidence>
<keyword evidence="4" id="KW-1185">Reference proteome</keyword>
<keyword evidence="2" id="KW-0472">Membrane</keyword>
<dbReference type="AlphaFoldDB" id="A0A7C8BN99"/>
<dbReference type="Proteomes" id="UP000481339">
    <property type="component" value="Unassembled WGS sequence"/>
</dbReference>
<feature type="region of interest" description="Disordered" evidence="1">
    <location>
        <begin position="1"/>
        <end position="37"/>
    </location>
</feature>
<dbReference type="Pfam" id="PF14030">
    <property type="entry name" value="DUF4245"/>
    <property type="match status" value="1"/>
</dbReference>
<evidence type="ECO:0000313" key="3">
    <source>
        <dbReference type="EMBL" id="KAB1632006.1"/>
    </source>
</evidence>
<keyword evidence="2" id="KW-0812">Transmembrane</keyword>
<dbReference type="OrthoDB" id="4801970at2"/>
<keyword evidence="2" id="KW-1133">Transmembrane helix</keyword>
<reference evidence="3 4" key="1">
    <citation type="submission" date="2019-09" db="EMBL/GenBank/DDBJ databases">
        <title>Phylogeny of genus Pseudoclavibacter and closely related genus.</title>
        <authorList>
            <person name="Li Y."/>
        </authorList>
    </citation>
    <scope>NUCLEOTIDE SEQUENCE [LARGE SCALE GENOMIC DNA]</scope>
    <source>
        <strain evidence="3 4">JCM 16921</strain>
    </source>
</reference>
<accession>A0A7C8BN99</accession>
<comment type="caution">
    <text evidence="3">The sequence shown here is derived from an EMBL/GenBank/DDBJ whole genome shotgun (WGS) entry which is preliminary data.</text>
</comment>
<sequence length="228" mass="24265">MPRSETVDPTPQGDAVPAPELDEEALFPAPDGPAPSQASEAARIRRARQTTRNLILALIATLAAVGLMLVLVPRDDSSQLERVDWAARAESLQGQAAMTLASPVLPDGWYANHADYEDDTTDGLQTWDVGFVTPANAYIGLQQVHGGNPTWLANQLADRPATGERTIAGHVFEVHDQRGQPGFTKGQNDYALVGEAAGTTLILNGTAEDDEFERLVTATLASLGEPTA</sequence>
<dbReference type="RefSeq" id="WP_158036475.1">
    <property type="nucleotide sequence ID" value="NZ_BAAAZV010000020.1"/>
</dbReference>
<evidence type="ECO:0000313" key="4">
    <source>
        <dbReference type="Proteomes" id="UP000481339"/>
    </source>
</evidence>
<protein>
    <submittedName>
        <fullName evidence="3">DUF4245 domain-containing protein</fullName>
    </submittedName>
</protein>
<feature type="transmembrane region" description="Helical" evidence="2">
    <location>
        <begin position="53"/>
        <end position="72"/>
    </location>
</feature>
<dbReference type="InterPro" id="IPR025339">
    <property type="entry name" value="DUF4245"/>
</dbReference>
<evidence type="ECO:0000256" key="1">
    <source>
        <dbReference type="SAM" id="MobiDB-lite"/>
    </source>
</evidence>